<dbReference type="InterPro" id="IPR002035">
    <property type="entry name" value="VWF_A"/>
</dbReference>
<dbReference type="EMBL" id="OMOF01000224">
    <property type="protein sequence ID" value="SPF43928.1"/>
    <property type="molecule type" value="Genomic_DNA"/>
</dbReference>
<reference evidence="5" key="1">
    <citation type="submission" date="2018-02" db="EMBL/GenBank/DDBJ databases">
        <authorList>
            <person name="Hausmann B."/>
        </authorList>
    </citation>
    <scope>NUCLEOTIDE SEQUENCE [LARGE SCALE GENOMIC DNA]</scope>
    <source>
        <strain evidence="5">Peat soil MAG SbF1</strain>
    </source>
</reference>
<dbReference type="PROSITE" id="PS50234">
    <property type="entry name" value="VWFA"/>
    <property type="match status" value="1"/>
</dbReference>
<evidence type="ECO:0000256" key="2">
    <source>
        <dbReference type="SAM" id="Phobius"/>
    </source>
</evidence>
<dbReference type="Pfam" id="PF13519">
    <property type="entry name" value="VWA_2"/>
    <property type="match status" value="1"/>
</dbReference>
<feature type="transmembrane region" description="Helical" evidence="2">
    <location>
        <begin position="38"/>
        <end position="59"/>
    </location>
</feature>
<dbReference type="CDD" id="cd00198">
    <property type="entry name" value="vWFA"/>
    <property type="match status" value="1"/>
</dbReference>
<dbReference type="PANTHER" id="PTHR37947:SF2">
    <property type="entry name" value="VON WILLEBRAND FACTOR TYPE A"/>
    <property type="match status" value="1"/>
</dbReference>
<evidence type="ECO:0000313" key="5">
    <source>
        <dbReference type="Proteomes" id="UP000238916"/>
    </source>
</evidence>
<keyword evidence="2" id="KW-1133">Transmembrane helix</keyword>
<dbReference type="PANTHER" id="PTHR37947">
    <property type="entry name" value="BLL2462 PROTEIN"/>
    <property type="match status" value="1"/>
</dbReference>
<dbReference type="PROSITE" id="PS50194">
    <property type="entry name" value="FILAMIN_REPEAT"/>
    <property type="match status" value="1"/>
</dbReference>
<dbReference type="SUPFAM" id="SSF52317">
    <property type="entry name" value="Class I glutamine amidotransferase-like"/>
    <property type="match status" value="1"/>
</dbReference>
<dbReference type="OrthoDB" id="9781333at2"/>
<dbReference type="SMART" id="SM00327">
    <property type="entry name" value="VWA"/>
    <property type="match status" value="2"/>
</dbReference>
<feature type="domain" description="VWFA" evidence="3">
    <location>
        <begin position="408"/>
        <end position="579"/>
    </location>
</feature>
<feature type="region of interest" description="Disordered" evidence="1">
    <location>
        <begin position="892"/>
        <end position="970"/>
    </location>
</feature>
<dbReference type="SUPFAM" id="SSF53300">
    <property type="entry name" value="vWA-like"/>
    <property type="match status" value="2"/>
</dbReference>
<feature type="compositionally biased region" description="Basic and acidic residues" evidence="1">
    <location>
        <begin position="921"/>
        <end position="965"/>
    </location>
</feature>
<evidence type="ECO:0000256" key="1">
    <source>
        <dbReference type="SAM" id="MobiDB-lite"/>
    </source>
</evidence>
<dbReference type="InterPro" id="IPR036465">
    <property type="entry name" value="vWFA_dom_sf"/>
</dbReference>
<feature type="transmembrane region" description="Helical" evidence="2">
    <location>
        <begin position="6"/>
        <end position="26"/>
    </location>
</feature>
<dbReference type="InterPro" id="IPR017868">
    <property type="entry name" value="Filamin/ABP280_repeat-like"/>
</dbReference>
<dbReference type="Gene3D" id="3.40.50.410">
    <property type="entry name" value="von Willebrand factor, type A domain"/>
    <property type="match status" value="1"/>
</dbReference>
<proteinExistence type="predicted"/>
<dbReference type="Gene3D" id="3.40.50.880">
    <property type="match status" value="2"/>
</dbReference>
<name>A0A2U3KWC4_9FIRM</name>
<sequence>MGISFSQPLALLLFVCVAYFVYLWKISPKAFSTRQQKWFLGVRLVLVTLLILSLAGLGFNFRHAEKSVVYVADRSASLQEKTQEISEWIHKSLASLPATMGAGVVSVGKKPMVEYPVETHLDFKGLQGVLDPNYTDLATGLRLASSLMPEELGKQIVLLTDGKQNRGNALEQAKLLRQQGDRIDVLPIASASGPEVLVETVDLPSRLHEGELFDLKATLASTLSTSGTVRIMVDNKVLREEEIEISKGTSQLVWGLNAEKAGLHTYKVEVISAKDTHSENNVGQAITQVEGVPRILIVEGTSGDSKALGTALTSVNLQVETVESGYMPKTLTGLAQYSAVVLVNVPATDLQDATMQALENFVSDLGRGLVMVGGENSYGPGGYYQTPVEKALPVNMEITGKAELPSVGLNLIIDKSGSMCHTQNNVTKMDMAKEAALRATEILDTKDQLGVIVFDSEYKWVVKTAPLLNKQWVQEQISSIEPSGGTNMYPSLEAAYKALKEAKVKVKHIILLSDGVSKYGGDYESLLKQMEADNITLSVVAVGSDSDTSLLKYLAQQGHGRYYFTDQIDNIPKIFAKETMMVTRSYFVQEPFTPVITGSANMLPATVGLPQLLGYVATTPKDAAEVILTSQEGDPVLARWHYGLGRTVAWTSDTKGRWAEPWLNWSAFPQFWGKVISWTLPEENGNGLNVTTTHEGGLGHIRVDVPVEGQKAADLQAKVIAPDGTSSDLIIPAVSPGQYQVDFPMEQPGAYMIQVVEKEGDKVVQQQTVGLVQSYSPEFLLQADQHKFIEQLAAAGGGQILDPAQFDGIGKLKVPDATGKIPLWPKLLTLAVLLLPIDIASRRFNWNLKWASALKLRLGLLRQARSQRVEHGQESLIQSIKEHKANRELLYQTSGGTEPGERRANEQESSNTASVAQGRWKKAESSEERGEAAARSTETKVKETNRDRERGWPKDGQIKVTKENSEEGFSARLLAAKKRVADEEDKKK</sequence>
<dbReference type="Pfam" id="PF07090">
    <property type="entry name" value="GATase1_like"/>
    <property type="match status" value="1"/>
</dbReference>
<organism evidence="4 5">
    <name type="scientific">Candidatus Desulfosporosinus infrequens</name>
    <dbReference type="NCBI Taxonomy" id="2043169"/>
    <lineage>
        <taxon>Bacteria</taxon>
        <taxon>Bacillati</taxon>
        <taxon>Bacillota</taxon>
        <taxon>Clostridia</taxon>
        <taxon>Eubacteriales</taxon>
        <taxon>Desulfitobacteriaceae</taxon>
        <taxon>Desulfosporosinus</taxon>
    </lineage>
</organism>
<keyword evidence="2" id="KW-0812">Transmembrane</keyword>
<keyword evidence="2" id="KW-0472">Membrane</keyword>
<gene>
    <name evidence="4" type="ORF">SBF1_300013</name>
</gene>
<dbReference type="Pfam" id="PF00092">
    <property type="entry name" value="VWA"/>
    <property type="match status" value="1"/>
</dbReference>
<dbReference type="Proteomes" id="UP000238916">
    <property type="component" value="Unassembled WGS sequence"/>
</dbReference>
<evidence type="ECO:0000313" key="4">
    <source>
        <dbReference type="EMBL" id="SPF43928.1"/>
    </source>
</evidence>
<protein>
    <submittedName>
        <fullName evidence="4">Putative Conserved chloride channel</fullName>
    </submittedName>
</protein>
<dbReference type="AlphaFoldDB" id="A0A2U3KWC4"/>
<dbReference type="InterPro" id="IPR029062">
    <property type="entry name" value="Class_I_gatase-like"/>
</dbReference>
<evidence type="ECO:0000259" key="3">
    <source>
        <dbReference type="PROSITE" id="PS50234"/>
    </source>
</evidence>
<accession>A0A2U3KWC4</accession>
<dbReference type="InterPro" id="IPR010768">
    <property type="entry name" value="GATase1-like"/>
</dbReference>